<evidence type="ECO:0000256" key="10">
    <source>
        <dbReference type="ARBA" id="ARBA00068220"/>
    </source>
</evidence>
<dbReference type="GO" id="GO:0015450">
    <property type="term" value="F:protein-transporting ATPase activity"/>
    <property type="evidence" value="ECO:0007669"/>
    <property type="project" value="InterPro"/>
</dbReference>
<comment type="similarity">
    <text evidence="9 11">Belongs to the SecD/SecF family. SecD subfamily.</text>
</comment>
<sequence length="618" mass="67070">MQNKYPLWKNIMLIIIVVLGLIYAIPNLYSEDPAVQISSSTPVDMEQLSQQVQTLLDEAKLKYSPIIVSGDNLEIRFSSTDTQLLARDIIKNGLGSDYTVALNLAAATPTWLSRIGAEPMKQGLDLRGGVHFLLEVDVDSVVGRRFEGLMKSIGQDLREAGIRYTGIRYVADKGIDVRFRSTEDMQNAAVEIKDKFSNLVLEKSNAAYTISLSLSPAELNSIRQNTIEQTMGILRNRVNELGVGEAVVQQQGATRIGVDLPGIQDAARAKQILGGTATLQFHLVDQDNDAQIAKQTGVIPVDSKLYMMDGHPILLKRQVVLSGDSITSAVSSFDQQTASPSVQIQLGGGGESLFTKITRENINKRMAIVFVETKATTQTVDGVSKRINHREERVISAPVIQNALGNSFQITGLSDSKEASNLALLLRAGALPAVIYPVEERTVGPSLGKENIHRGMVSLQVGMGLILVLMLVYYRFFGLVANIALFLNLILLSALMSIIGATLTLPGIAGFVLTVGMAVDANVLIYERIREELRNGLSPQAAMFAGYERAFATIIDANVTTLIVGIVLFAIGTGPVRGFAVILCLGLLTSMLTSITYTRAIVNWYYGGRNVKKLSIGI</sequence>
<comment type="subcellular location">
    <subcellularLocation>
        <location evidence="1 11">Cell membrane</location>
        <topology evidence="1 11">Multi-pass membrane protein</topology>
    </subcellularLocation>
</comment>
<comment type="subunit">
    <text evidence="11">Forms a complex with SecF. Part of the essential Sec protein translocation apparatus which comprises SecA, SecYEG and auxiliary proteins SecDF-YajC and YidC.</text>
</comment>
<dbReference type="GO" id="GO:0006605">
    <property type="term" value="P:protein targeting"/>
    <property type="evidence" value="ECO:0007669"/>
    <property type="project" value="UniProtKB-UniRule"/>
</dbReference>
<evidence type="ECO:0000256" key="9">
    <source>
        <dbReference type="ARBA" id="ARBA00060774"/>
    </source>
</evidence>
<proteinExistence type="inferred from homology"/>
<dbReference type="Gene3D" id="1.20.1640.10">
    <property type="entry name" value="Multidrug efflux transporter AcrB transmembrane domain"/>
    <property type="match status" value="1"/>
</dbReference>
<evidence type="ECO:0000313" key="16">
    <source>
        <dbReference type="EMBL" id="KTC99250.1"/>
    </source>
</evidence>
<evidence type="ECO:0000256" key="2">
    <source>
        <dbReference type="ARBA" id="ARBA00022448"/>
    </source>
</evidence>
<evidence type="ECO:0000256" key="1">
    <source>
        <dbReference type="ARBA" id="ARBA00004651"/>
    </source>
</evidence>
<dbReference type="InterPro" id="IPR055344">
    <property type="entry name" value="SecD_SecF_C_bact"/>
</dbReference>
<dbReference type="InterPro" id="IPR048631">
    <property type="entry name" value="SecD_1st"/>
</dbReference>
<accession>A0A0W0TU96</accession>
<evidence type="ECO:0000259" key="12">
    <source>
        <dbReference type="Pfam" id="PF02355"/>
    </source>
</evidence>
<dbReference type="RefSeq" id="WP_058445300.1">
    <property type="nucleotide sequence ID" value="NZ_CAAAHT010000017.1"/>
</dbReference>
<dbReference type="Pfam" id="PF02355">
    <property type="entry name" value="SecD_SecF_C"/>
    <property type="match status" value="1"/>
</dbReference>
<protein>
    <recommendedName>
        <fullName evidence="10 11">Protein translocase subunit SecD</fullName>
    </recommendedName>
</protein>
<dbReference type="InterPro" id="IPR048634">
    <property type="entry name" value="SecD_SecF_C"/>
</dbReference>
<evidence type="ECO:0000256" key="11">
    <source>
        <dbReference type="HAMAP-Rule" id="MF_01463"/>
    </source>
</evidence>
<organism evidence="16 18">
    <name type="scientific">Legionella feeleii</name>
    <dbReference type="NCBI Taxonomy" id="453"/>
    <lineage>
        <taxon>Bacteria</taxon>
        <taxon>Pseudomonadati</taxon>
        <taxon>Pseudomonadota</taxon>
        <taxon>Gammaproteobacteria</taxon>
        <taxon>Legionellales</taxon>
        <taxon>Legionellaceae</taxon>
        <taxon>Legionella</taxon>
    </lineage>
</organism>
<feature type="domain" description="Protein export membrane protein SecD/SecF C-terminal" evidence="12">
    <location>
        <begin position="439"/>
        <end position="605"/>
    </location>
</feature>
<evidence type="ECO:0000259" key="13">
    <source>
        <dbReference type="Pfam" id="PF13721"/>
    </source>
</evidence>
<dbReference type="InterPro" id="IPR001036">
    <property type="entry name" value="Acrflvin-R"/>
</dbReference>
<keyword evidence="7 11" id="KW-0811">Translocation</keyword>
<dbReference type="PATRIC" id="fig|453.4.peg.1548"/>
<evidence type="ECO:0000256" key="5">
    <source>
        <dbReference type="ARBA" id="ARBA00022927"/>
    </source>
</evidence>
<evidence type="ECO:0000256" key="7">
    <source>
        <dbReference type="ARBA" id="ARBA00023010"/>
    </source>
</evidence>
<dbReference type="InterPro" id="IPR022646">
    <property type="entry name" value="SecD/SecF_CS"/>
</dbReference>
<feature type="transmembrane region" description="Helical" evidence="11">
    <location>
        <begin position="483"/>
        <end position="502"/>
    </location>
</feature>
<dbReference type="HAMAP" id="MF_01463_B">
    <property type="entry name" value="SecD_B"/>
    <property type="match status" value="1"/>
</dbReference>
<evidence type="ECO:0000259" key="15">
    <source>
        <dbReference type="Pfam" id="PF22599"/>
    </source>
</evidence>
<dbReference type="GO" id="GO:0005886">
    <property type="term" value="C:plasma membrane"/>
    <property type="evidence" value="ECO:0007669"/>
    <property type="project" value="UniProtKB-SubCell"/>
</dbReference>
<evidence type="ECO:0000313" key="17">
    <source>
        <dbReference type="EMBL" id="SPX62687.1"/>
    </source>
</evidence>
<dbReference type="InterPro" id="IPR022813">
    <property type="entry name" value="SecD/SecF_arch_bac"/>
</dbReference>
<dbReference type="NCBIfam" id="TIGR00916">
    <property type="entry name" value="2A0604s01"/>
    <property type="match status" value="1"/>
</dbReference>
<name>A0A0W0TU96_9GAMM</name>
<dbReference type="PANTHER" id="PTHR30081:SF1">
    <property type="entry name" value="PROTEIN TRANSLOCASE SUBUNIT SECD"/>
    <property type="match status" value="1"/>
</dbReference>
<evidence type="ECO:0000256" key="8">
    <source>
        <dbReference type="ARBA" id="ARBA00023136"/>
    </source>
</evidence>
<feature type="transmembrane region" description="Helical" evidence="11">
    <location>
        <begin position="578"/>
        <end position="606"/>
    </location>
</feature>
<keyword evidence="8 11" id="KW-0472">Membrane</keyword>
<dbReference type="FunFam" id="3.30.1360.200:FF:000001">
    <property type="entry name" value="Protein translocase subunit SecD"/>
    <property type="match status" value="1"/>
</dbReference>
<feature type="transmembrane region" description="Helical" evidence="11">
    <location>
        <begin position="455"/>
        <end position="476"/>
    </location>
</feature>
<feature type="domain" description="SecD export protein N-terminal TM" evidence="13">
    <location>
        <begin position="3"/>
        <end position="102"/>
    </location>
</feature>
<gene>
    <name evidence="11 16" type="primary">secD</name>
    <name evidence="16" type="ORF">Lfee_1416</name>
    <name evidence="17" type="ORF">NCTC12022_03452</name>
</gene>
<dbReference type="Gene3D" id="3.30.70.3400">
    <property type="match status" value="2"/>
</dbReference>
<dbReference type="Pfam" id="PF22599">
    <property type="entry name" value="SecDF_P1_head"/>
    <property type="match status" value="1"/>
</dbReference>
<keyword evidence="5 11" id="KW-0653">Protein transport</keyword>
<dbReference type="NCBIfam" id="TIGR01129">
    <property type="entry name" value="secD"/>
    <property type="match status" value="1"/>
</dbReference>
<reference evidence="16 18" key="1">
    <citation type="submission" date="2015-11" db="EMBL/GenBank/DDBJ databases">
        <title>Genomic analysis of 38 Legionella species identifies large and diverse effector repertoires.</title>
        <authorList>
            <person name="Burstein D."/>
            <person name="Amaro F."/>
            <person name="Zusman T."/>
            <person name="Lifshitz Z."/>
            <person name="Cohen O."/>
            <person name="Gilbert J.A."/>
            <person name="Pupko T."/>
            <person name="Shuman H.A."/>
            <person name="Segal G."/>
        </authorList>
    </citation>
    <scope>NUCLEOTIDE SEQUENCE [LARGE SCALE GENOMIC DNA]</scope>
    <source>
        <strain evidence="16 18">WO-44C</strain>
    </source>
</reference>
<evidence type="ECO:0000256" key="6">
    <source>
        <dbReference type="ARBA" id="ARBA00022989"/>
    </source>
</evidence>
<dbReference type="SUPFAM" id="SSF82866">
    <property type="entry name" value="Multidrug efflux transporter AcrB transmembrane domain"/>
    <property type="match status" value="1"/>
</dbReference>
<dbReference type="Proteomes" id="UP000251942">
    <property type="component" value="Unassembled WGS sequence"/>
</dbReference>
<dbReference type="AlphaFoldDB" id="A0A0W0TU96"/>
<evidence type="ECO:0000259" key="14">
    <source>
        <dbReference type="Pfam" id="PF21760"/>
    </source>
</evidence>
<dbReference type="Pfam" id="PF13721">
    <property type="entry name" value="SecD-TM1"/>
    <property type="match status" value="1"/>
</dbReference>
<keyword evidence="6 11" id="KW-1133">Transmembrane helix</keyword>
<evidence type="ECO:0000256" key="3">
    <source>
        <dbReference type="ARBA" id="ARBA00022475"/>
    </source>
</evidence>
<keyword evidence="4 11" id="KW-0812">Transmembrane</keyword>
<feature type="domain" description="Protein translocase subunit SecDF P1" evidence="14">
    <location>
        <begin position="227"/>
        <end position="286"/>
    </location>
</feature>
<feature type="transmembrane region" description="Helical" evidence="11">
    <location>
        <begin position="7"/>
        <end position="29"/>
    </location>
</feature>
<feature type="transmembrane region" description="Helical" evidence="11">
    <location>
        <begin position="550"/>
        <end position="572"/>
    </location>
</feature>
<evidence type="ECO:0000313" key="18">
    <source>
        <dbReference type="Proteomes" id="UP000054698"/>
    </source>
</evidence>
<dbReference type="Gene3D" id="3.30.1360.200">
    <property type="match status" value="1"/>
</dbReference>
<dbReference type="PANTHER" id="PTHR30081">
    <property type="entry name" value="PROTEIN-EXPORT MEMBRANE PROTEIN SEC"/>
    <property type="match status" value="1"/>
</dbReference>
<dbReference type="FunFam" id="1.20.1640.10:FF:000004">
    <property type="entry name" value="Protein translocase subunit SecD"/>
    <property type="match status" value="1"/>
</dbReference>
<feature type="domain" description="SecDF P1 head subdomain" evidence="15">
    <location>
        <begin position="309"/>
        <end position="433"/>
    </location>
</feature>
<dbReference type="OrthoDB" id="9805019at2"/>
<dbReference type="Pfam" id="PF21760">
    <property type="entry name" value="SecD_1st"/>
    <property type="match status" value="1"/>
</dbReference>
<keyword evidence="2 11" id="KW-0813">Transport</keyword>
<dbReference type="EMBL" id="UASS01000039">
    <property type="protein sequence ID" value="SPX62687.1"/>
    <property type="molecule type" value="Genomic_DNA"/>
</dbReference>
<evidence type="ECO:0000313" key="19">
    <source>
        <dbReference type="Proteomes" id="UP000251942"/>
    </source>
</evidence>
<dbReference type="InterPro" id="IPR027398">
    <property type="entry name" value="SecD-TM"/>
</dbReference>
<dbReference type="EMBL" id="LNYB01000051">
    <property type="protein sequence ID" value="KTC99250.1"/>
    <property type="molecule type" value="Genomic_DNA"/>
</dbReference>
<dbReference type="PRINTS" id="PR00702">
    <property type="entry name" value="ACRIFLAVINRP"/>
</dbReference>
<dbReference type="GO" id="GO:0065002">
    <property type="term" value="P:intracellular protein transmembrane transport"/>
    <property type="evidence" value="ECO:0007669"/>
    <property type="project" value="UniProtKB-UniRule"/>
</dbReference>
<comment type="caution">
    <text evidence="11">Lacks conserved residue(s) required for the propagation of feature annotation.</text>
</comment>
<keyword evidence="3 11" id="KW-1003">Cell membrane</keyword>
<dbReference type="Proteomes" id="UP000054698">
    <property type="component" value="Unassembled WGS sequence"/>
</dbReference>
<comment type="function">
    <text evidence="11">Part of the Sec protein translocase complex. Interacts with the SecYEG preprotein conducting channel. SecDF uses the proton motive force (PMF) to complete protein translocation after the ATP-dependent function of SecA.</text>
</comment>
<dbReference type="GO" id="GO:0043952">
    <property type="term" value="P:protein transport by the Sec complex"/>
    <property type="evidence" value="ECO:0007669"/>
    <property type="project" value="UniProtKB-UniRule"/>
</dbReference>
<dbReference type="InterPro" id="IPR054384">
    <property type="entry name" value="SecDF_P1_head"/>
</dbReference>
<dbReference type="InterPro" id="IPR005791">
    <property type="entry name" value="SecD"/>
</dbReference>
<evidence type="ECO:0000256" key="4">
    <source>
        <dbReference type="ARBA" id="ARBA00022692"/>
    </source>
</evidence>
<reference evidence="17 19" key="2">
    <citation type="submission" date="2018-06" db="EMBL/GenBank/DDBJ databases">
        <authorList>
            <consortium name="Pathogen Informatics"/>
            <person name="Doyle S."/>
        </authorList>
    </citation>
    <scope>NUCLEOTIDE SEQUENCE [LARGE SCALE GENOMIC DNA]</scope>
    <source>
        <strain evidence="17 19">NCTC12022</strain>
    </source>
</reference>
<dbReference type="Pfam" id="PF07549">
    <property type="entry name" value="Sec_GG"/>
    <property type="match status" value="1"/>
</dbReference>
<dbReference type="STRING" id="453.Lfee_1416"/>
<keyword evidence="18" id="KW-1185">Reference proteome</keyword>